<feature type="compositionally biased region" description="Low complexity" evidence="1">
    <location>
        <begin position="246"/>
        <end position="260"/>
    </location>
</feature>
<dbReference type="InParanoid" id="Q0V4X0"/>
<dbReference type="RefSeq" id="XP_001791611.1">
    <property type="nucleotide sequence ID" value="XM_001791559.1"/>
</dbReference>
<dbReference type="HOGENOM" id="CLU_1070009_0_0_1"/>
<feature type="compositionally biased region" description="Polar residues" evidence="1">
    <location>
        <begin position="228"/>
        <end position="245"/>
    </location>
</feature>
<dbReference type="GeneID" id="5967628"/>
<dbReference type="KEGG" id="pno:SNOG_00944"/>
<accession>Q0V4X0</accession>
<dbReference type="AlphaFoldDB" id="Q0V4X0"/>
<proteinExistence type="predicted"/>
<reference evidence="3" key="1">
    <citation type="journal article" date="2007" name="Plant Cell">
        <title>Dothideomycete-plant interactions illuminated by genome sequencing and EST analysis of the wheat pathogen Stagonospora nodorum.</title>
        <authorList>
            <person name="Hane J.K."/>
            <person name="Lowe R.G."/>
            <person name="Solomon P.S."/>
            <person name="Tan K.C."/>
            <person name="Schoch C.L."/>
            <person name="Spatafora J.W."/>
            <person name="Crous P.W."/>
            <person name="Kodira C."/>
            <person name="Birren B.W."/>
            <person name="Galagan J.E."/>
            <person name="Torriani S.F."/>
            <person name="McDonald B.A."/>
            <person name="Oliver R.P."/>
        </authorList>
    </citation>
    <scope>NUCLEOTIDE SEQUENCE [LARGE SCALE GENOMIC DNA]</scope>
    <source>
        <strain evidence="3">SN15 / ATCC MYA-4574 / FGSC 10173</strain>
    </source>
</reference>
<evidence type="ECO:0000313" key="2">
    <source>
        <dbReference type="EMBL" id="EAT92439.1"/>
    </source>
</evidence>
<sequence length="260" mass="28711">MASVSWDRRYDLYAQHAADALPLLRFQPIYHSLQALAAIIFAYGVITNQNKPEGQEPTPPSEVRRQIHFEIARRWWASHPTSATQPTPYAQATQSPLVPQPLHTILFTSTVEATQPTLLTQPLLAAQFTPTAQPSQFISHTTHSVPDPAILYHSAHYTPAHFDTTTPQYFAQNGRETHPTVGWIDGRITEFRSDAPTALSPVAAARPEAIVRESDTMFDISSHNNYSNLPSSGLENIASHTDPSMDNSNNSKNNSSDDSG</sequence>
<feature type="region of interest" description="Disordered" evidence="1">
    <location>
        <begin position="228"/>
        <end position="260"/>
    </location>
</feature>
<gene>
    <name evidence="2" type="ORF">SNOG_00944</name>
</gene>
<protein>
    <submittedName>
        <fullName evidence="2">Uncharacterized protein</fullName>
    </submittedName>
</protein>
<name>Q0V4X0_PHANO</name>
<dbReference type="EMBL" id="CH445325">
    <property type="protein sequence ID" value="EAT92439.1"/>
    <property type="molecule type" value="Genomic_DNA"/>
</dbReference>
<dbReference type="Proteomes" id="UP000001055">
    <property type="component" value="Unassembled WGS sequence"/>
</dbReference>
<evidence type="ECO:0000313" key="3">
    <source>
        <dbReference type="Proteomes" id="UP000001055"/>
    </source>
</evidence>
<organism evidence="2 3">
    <name type="scientific">Phaeosphaeria nodorum (strain SN15 / ATCC MYA-4574 / FGSC 10173)</name>
    <name type="common">Glume blotch fungus</name>
    <name type="synonym">Parastagonospora nodorum</name>
    <dbReference type="NCBI Taxonomy" id="321614"/>
    <lineage>
        <taxon>Eukaryota</taxon>
        <taxon>Fungi</taxon>
        <taxon>Dikarya</taxon>
        <taxon>Ascomycota</taxon>
        <taxon>Pezizomycotina</taxon>
        <taxon>Dothideomycetes</taxon>
        <taxon>Pleosporomycetidae</taxon>
        <taxon>Pleosporales</taxon>
        <taxon>Pleosporineae</taxon>
        <taxon>Phaeosphaeriaceae</taxon>
        <taxon>Parastagonospora</taxon>
    </lineage>
</organism>
<evidence type="ECO:0000256" key="1">
    <source>
        <dbReference type="SAM" id="MobiDB-lite"/>
    </source>
</evidence>